<dbReference type="PANTHER" id="PTHR47463">
    <property type="entry name" value="F-BOX PROTEIN SKIP16"/>
    <property type="match status" value="1"/>
</dbReference>
<dbReference type="Proteomes" id="UP001596409">
    <property type="component" value="Unassembled WGS sequence"/>
</dbReference>
<comment type="caution">
    <text evidence="3">The sequence shown here is derived from an EMBL/GenBank/DDBJ whole genome shotgun (WGS) entry which is preliminary data.</text>
</comment>
<organism evidence="3 4">
    <name type="scientific">Streptomyces viridiviolaceus</name>
    <dbReference type="NCBI Taxonomy" id="68282"/>
    <lineage>
        <taxon>Bacteria</taxon>
        <taxon>Bacillati</taxon>
        <taxon>Actinomycetota</taxon>
        <taxon>Actinomycetes</taxon>
        <taxon>Kitasatosporales</taxon>
        <taxon>Streptomycetaceae</taxon>
        <taxon>Streptomyces</taxon>
    </lineage>
</organism>
<gene>
    <name evidence="3" type="ORF">ACFQMH_40900</name>
</gene>
<evidence type="ECO:0000259" key="2">
    <source>
        <dbReference type="SMART" id="SM00860"/>
    </source>
</evidence>
<reference evidence="4" key="1">
    <citation type="journal article" date="2019" name="Int. J. Syst. Evol. Microbiol.">
        <title>The Global Catalogue of Microorganisms (GCM) 10K type strain sequencing project: providing services to taxonomists for standard genome sequencing and annotation.</title>
        <authorList>
            <consortium name="The Broad Institute Genomics Platform"/>
            <consortium name="The Broad Institute Genome Sequencing Center for Infectious Disease"/>
            <person name="Wu L."/>
            <person name="Ma J."/>
        </authorList>
    </citation>
    <scope>NUCLEOTIDE SEQUENCE [LARGE SCALE GENOMIC DNA]</scope>
    <source>
        <strain evidence="4">JCM 4855</strain>
    </source>
</reference>
<dbReference type="RefSeq" id="WP_189874473.1">
    <property type="nucleotide sequence ID" value="NZ_BMWA01000014.1"/>
</dbReference>
<dbReference type="SMART" id="SM00860">
    <property type="entry name" value="SMI1_KNR4"/>
    <property type="match status" value="1"/>
</dbReference>
<accession>A0ABW2EI72</accession>
<proteinExistence type="predicted"/>
<name>A0ABW2EI72_9ACTN</name>
<dbReference type="SUPFAM" id="SSF160631">
    <property type="entry name" value="SMI1/KNR4-like"/>
    <property type="match status" value="1"/>
</dbReference>
<keyword evidence="4" id="KW-1185">Reference proteome</keyword>
<dbReference type="PANTHER" id="PTHR47463:SF2">
    <property type="entry name" value="F-BOX PROTEIN SKIP16"/>
    <property type="match status" value="1"/>
</dbReference>
<evidence type="ECO:0000313" key="4">
    <source>
        <dbReference type="Proteomes" id="UP001596409"/>
    </source>
</evidence>
<evidence type="ECO:0000256" key="1">
    <source>
        <dbReference type="SAM" id="MobiDB-lite"/>
    </source>
</evidence>
<dbReference type="InterPro" id="IPR037883">
    <property type="entry name" value="Knr4/Smi1-like_sf"/>
</dbReference>
<dbReference type="Pfam" id="PF09346">
    <property type="entry name" value="SMI1_KNR4"/>
    <property type="match status" value="1"/>
</dbReference>
<protein>
    <submittedName>
        <fullName evidence="3">SMI1/KNR4 family protein</fullName>
    </submittedName>
</protein>
<feature type="region of interest" description="Disordered" evidence="1">
    <location>
        <begin position="73"/>
        <end position="93"/>
    </location>
</feature>
<feature type="domain" description="Knr4/Smi1-like" evidence="2">
    <location>
        <begin position="36"/>
        <end position="194"/>
    </location>
</feature>
<evidence type="ECO:0000313" key="3">
    <source>
        <dbReference type="EMBL" id="MFC7017940.1"/>
    </source>
</evidence>
<dbReference type="InterPro" id="IPR018958">
    <property type="entry name" value="Knr4/Smi1-like_dom"/>
</dbReference>
<dbReference type="EMBL" id="JBHSYM010000111">
    <property type="protein sequence ID" value="MFC7017940.1"/>
    <property type="molecule type" value="Genomic_DNA"/>
</dbReference>
<sequence length="242" mass="26586">MARHGELIARTNTAWDTIEAWMERHAPQSHGYLRAGATEEQISVAEGELGCRLPLVMRTLYLRHDGQLGCHQDDFGGHPHADGPLPKAPDDRSDAWEGKWKAAGFMGPGGIHWGYNWLRLDEAVGCAWQIHGDTVPGGDPLRRYVPFMADALDAGMFGVFVDANDGPTHGHLGTWGDAEMPEVTDTHLVDHLEDLARALTTRTALRHGEVPCLRGGALTWIAPSEMDEEQWEGFVPVGRALT</sequence>